<accession>A0A7U9CY59</accession>
<evidence type="ECO:0000313" key="2">
    <source>
        <dbReference type="Proteomes" id="UP000006045"/>
    </source>
</evidence>
<evidence type="ECO:0000313" key="1">
    <source>
        <dbReference type="EMBL" id="EJZ60786.1"/>
    </source>
</evidence>
<dbReference type="AlphaFoldDB" id="A0A7U9CY59"/>
<sequence>MYSPYSHLHPDSGEESMLVLIPKLYTLPLDCFV</sequence>
<protein>
    <submittedName>
        <fullName evidence="1">Uncharacterized protein</fullName>
    </submittedName>
</protein>
<proteinExistence type="predicted"/>
<name>A0A7U9CY59_PSEFL</name>
<reference evidence="1 2" key="1">
    <citation type="submission" date="2012-08" db="EMBL/GenBank/DDBJ databases">
        <title>The genome of cave-isolated P. fluorescens strain R124 demonstrates phenotypic adaptation to the mineral environment.</title>
        <authorList>
            <person name="Barton M.D."/>
            <person name="Petronio M."/>
            <person name="Giarrizzo J.G."/>
            <person name="Bowling B.V."/>
            <person name="Barton H.A."/>
        </authorList>
    </citation>
    <scope>NUCLEOTIDE SEQUENCE [LARGE SCALE GENOMIC DNA]</scope>
    <source>
        <strain evidence="1 2">R124</strain>
    </source>
</reference>
<dbReference type="Proteomes" id="UP000006045">
    <property type="component" value="Chromosome"/>
</dbReference>
<dbReference type="EMBL" id="CM001561">
    <property type="protein sequence ID" value="EJZ60786.1"/>
    <property type="molecule type" value="Genomic_DNA"/>
</dbReference>
<organism evidence="1 2">
    <name type="scientific">Pseudomonas fluorescens R124</name>
    <dbReference type="NCBI Taxonomy" id="743713"/>
    <lineage>
        <taxon>Bacteria</taxon>
        <taxon>Pseudomonadati</taxon>
        <taxon>Pseudomonadota</taxon>
        <taxon>Gammaproteobacteria</taxon>
        <taxon>Pseudomonadales</taxon>
        <taxon>Pseudomonadaceae</taxon>
        <taxon>Pseudomonas</taxon>
    </lineage>
</organism>
<gene>
    <name evidence="1" type="ORF">I1A_005151</name>
</gene>